<dbReference type="Gene3D" id="1.10.10.60">
    <property type="entry name" value="Homeodomain-like"/>
    <property type="match status" value="1"/>
</dbReference>
<dbReference type="InterPro" id="IPR050624">
    <property type="entry name" value="HTH-type_Tx_Regulator"/>
</dbReference>
<keyword evidence="6" id="KW-1185">Reference proteome</keyword>
<dbReference type="GO" id="GO:0003677">
    <property type="term" value="F:DNA binding"/>
    <property type="evidence" value="ECO:0007669"/>
    <property type="project" value="UniProtKB-UniRule"/>
</dbReference>
<evidence type="ECO:0000256" key="2">
    <source>
        <dbReference type="ARBA" id="ARBA00023125"/>
    </source>
</evidence>
<evidence type="ECO:0000256" key="3">
    <source>
        <dbReference type="PROSITE-ProRule" id="PRU00335"/>
    </source>
</evidence>
<evidence type="ECO:0000256" key="1">
    <source>
        <dbReference type="ARBA" id="ARBA00022491"/>
    </source>
</evidence>
<dbReference type="PANTHER" id="PTHR43479">
    <property type="entry name" value="ACREF/ENVCD OPERON REPRESSOR-RELATED"/>
    <property type="match status" value="1"/>
</dbReference>
<dbReference type="InterPro" id="IPR023772">
    <property type="entry name" value="DNA-bd_HTH_TetR-type_CS"/>
</dbReference>
<dbReference type="Pfam" id="PF00440">
    <property type="entry name" value="TetR_N"/>
    <property type="match status" value="1"/>
</dbReference>
<dbReference type="PANTHER" id="PTHR43479:SF22">
    <property type="entry name" value="TRANSCRIPTIONAL REGULATOR, TETR FAMILY"/>
    <property type="match status" value="1"/>
</dbReference>
<accession>A0A6A8DFD5</accession>
<dbReference type="PROSITE" id="PS50977">
    <property type="entry name" value="HTH_TETR_2"/>
    <property type="match status" value="1"/>
</dbReference>
<dbReference type="Proteomes" id="UP000799092">
    <property type="component" value="Unassembled WGS sequence"/>
</dbReference>
<proteinExistence type="predicted"/>
<sequence>MNDKKKKIIEESIKLFAQKGLHATSIQQIADESNVSKGAFYLYFKSKEELTVAIFEYYSEIVFEKVERIASLDIEPKEKLAKQIDVFLEMLTNHKEYIIMHFRDNLQLGDQLDHFIMKMNKQSFEWTKMNLLAIYGEAIQPYLVDASIQLDGMLQGYCKNLVVHDLKVDTKELAAFIVRRLDDLVRGMITSKDHPQVTVEQLSYHNLLRQENVTDTNKVETIISSMLEKVNQTPLDKESKQQLEEAAEVIKSEVAKQNPKKIIIQGMLTHFQAIPALKADCQKIAQILTINLLLQD</sequence>
<organism evidence="5 6">
    <name type="scientific">Aquibacillus halophilus</name>
    <dbReference type="NCBI Taxonomy" id="930132"/>
    <lineage>
        <taxon>Bacteria</taxon>
        <taxon>Bacillati</taxon>
        <taxon>Bacillota</taxon>
        <taxon>Bacilli</taxon>
        <taxon>Bacillales</taxon>
        <taxon>Bacillaceae</taxon>
        <taxon>Aquibacillus</taxon>
    </lineage>
</organism>
<evidence type="ECO:0000259" key="4">
    <source>
        <dbReference type="PROSITE" id="PS50977"/>
    </source>
</evidence>
<feature type="DNA-binding region" description="H-T-H motif" evidence="3">
    <location>
        <begin position="25"/>
        <end position="44"/>
    </location>
</feature>
<protein>
    <submittedName>
        <fullName evidence="5">TetR family transcriptional regulator</fullName>
    </submittedName>
</protein>
<dbReference type="InterPro" id="IPR001647">
    <property type="entry name" value="HTH_TetR"/>
</dbReference>
<evidence type="ECO:0000313" key="5">
    <source>
        <dbReference type="EMBL" id="MRH43940.1"/>
    </source>
</evidence>
<dbReference type="RefSeq" id="WP_153737565.1">
    <property type="nucleotide sequence ID" value="NZ_WJNG01000013.1"/>
</dbReference>
<gene>
    <name evidence="5" type="ORF">GH741_14955</name>
</gene>
<reference evidence="5" key="1">
    <citation type="submission" date="2019-11" db="EMBL/GenBank/DDBJ databases">
        <authorList>
            <person name="Li J."/>
        </authorList>
    </citation>
    <scope>NUCLEOTIDE SEQUENCE</scope>
    <source>
        <strain evidence="5">B6B</strain>
    </source>
</reference>
<comment type="caution">
    <text evidence="5">The sequence shown here is derived from an EMBL/GenBank/DDBJ whole genome shotgun (WGS) entry which is preliminary data.</text>
</comment>
<dbReference type="OrthoDB" id="9812993at2"/>
<feature type="domain" description="HTH tetR-type" evidence="4">
    <location>
        <begin position="2"/>
        <end position="62"/>
    </location>
</feature>
<keyword evidence="2 3" id="KW-0238">DNA-binding</keyword>
<dbReference type="InterPro" id="IPR009057">
    <property type="entry name" value="Homeodomain-like_sf"/>
</dbReference>
<dbReference type="PRINTS" id="PR00455">
    <property type="entry name" value="HTHTETR"/>
</dbReference>
<dbReference type="Gene3D" id="1.10.357.10">
    <property type="entry name" value="Tetracycline Repressor, domain 2"/>
    <property type="match status" value="1"/>
</dbReference>
<dbReference type="PROSITE" id="PS01081">
    <property type="entry name" value="HTH_TETR_1"/>
    <property type="match status" value="1"/>
</dbReference>
<evidence type="ECO:0000313" key="6">
    <source>
        <dbReference type="Proteomes" id="UP000799092"/>
    </source>
</evidence>
<dbReference type="SUPFAM" id="SSF46689">
    <property type="entry name" value="Homeodomain-like"/>
    <property type="match status" value="1"/>
</dbReference>
<dbReference type="EMBL" id="WJNG01000013">
    <property type="protein sequence ID" value="MRH43940.1"/>
    <property type="molecule type" value="Genomic_DNA"/>
</dbReference>
<keyword evidence="1" id="KW-0678">Repressor</keyword>
<name>A0A6A8DFD5_9BACI</name>
<dbReference type="AlphaFoldDB" id="A0A6A8DFD5"/>